<dbReference type="InterPro" id="IPR036259">
    <property type="entry name" value="MFS_trans_sf"/>
</dbReference>
<dbReference type="Pfam" id="PF07690">
    <property type="entry name" value="MFS_1"/>
    <property type="match status" value="1"/>
</dbReference>
<evidence type="ECO:0000313" key="10">
    <source>
        <dbReference type="Proteomes" id="UP001391051"/>
    </source>
</evidence>
<dbReference type="SUPFAM" id="SSF103473">
    <property type="entry name" value="MFS general substrate transporter"/>
    <property type="match status" value="1"/>
</dbReference>
<evidence type="ECO:0000256" key="3">
    <source>
        <dbReference type="ARBA" id="ARBA00022692"/>
    </source>
</evidence>
<evidence type="ECO:0000256" key="7">
    <source>
        <dbReference type="SAM" id="Phobius"/>
    </source>
</evidence>
<feature type="region of interest" description="Disordered" evidence="6">
    <location>
        <begin position="395"/>
        <end position="440"/>
    </location>
</feature>
<dbReference type="SUPFAM" id="SSF56112">
    <property type="entry name" value="Protein kinase-like (PK-like)"/>
    <property type="match status" value="1"/>
</dbReference>
<evidence type="ECO:0000256" key="6">
    <source>
        <dbReference type="SAM" id="MobiDB-lite"/>
    </source>
</evidence>
<reference evidence="9 10" key="1">
    <citation type="submission" date="2023-01" db="EMBL/GenBank/DDBJ databases">
        <title>Analysis of 21 Apiospora genomes using comparative genomics revels a genus with tremendous synthesis potential of carbohydrate active enzymes and secondary metabolites.</title>
        <authorList>
            <person name="Sorensen T."/>
        </authorList>
    </citation>
    <scope>NUCLEOTIDE SEQUENCE [LARGE SCALE GENOMIC DNA]</scope>
    <source>
        <strain evidence="9 10">CBS 24483</strain>
    </source>
</reference>
<feature type="transmembrane region" description="Helical" evidence="7">
    <location>
        <begin position="85"/>
        <end position="106"/>
    </location>
</feature>
<keyword evidence="2" id="KW-0813">Transport</keyword>
<dbReference type="RefSeq" id="XP_066693030.1">
    <property type="nucleotide sequence ID" value="XM_066850792.1"/>
</dbReference>
<feature type="transmembrane region" description="Helical" evidence="7">
    <location>
        <begin position="57"/>
        <end position="73"/>
    </location>
</feature>
<dbReference type="PANTHER" id="PTHR43791:SF4">
    <property type="entry name" value="PANTOTHENATE TRANSPORTER FEN2"/>
    <property type="match status" value="1"/>
</dbReference>
<dbReference type="Gene3D" id="1.20.1250.20">
    <property type="entry name" value="MFS general substrate transporter like domains"/>
    <property type="match status" value="1"/>
</dbReference>
<gene>
    <name evidence="9" type="ORF">PG986_014570</name>
</gene>
<feature type="transmembrane region" description="Helical" evidence="7">
    <location>
        <begin position="346"/>
        <end position="366"/>
    </location>
</feature>
<evidence type="ECO:0000256" key="4">
    <source>
        <dbReference type="ARBA" id="ARBA00022989"/>
    </source>
</evidence>
<comment type="caution">
    <text evidence="9">The sequence shown here is derived from an EMBL/GenBank/DDBJ whole genome shotgun (WGS) entry which is preliminary data.</text>
</comment>
<evidence type="ECO:0000256" key="5">
    <source>
        <dbReference type="ARBA" id="ARBA00023136"/>
    </source>
</evidence>
<proteinExistence type="predicted"/>
<dbReference type="PROSITE" id="PS50011">
    <property type="entry name" value="PROTEIN_KINASE_DOM"/>
    <property type="match status" value="1"/>
</dbReference>
<keyword evidence="5 7" id="KW-0472">Membrane</keyword>
<keyword evidence="3 7" id="KW-0812">Transmembrane</keyword>
<sequence>MGVLHEARVFLVGERPATKAERSLLFKIDRHIHPIFPLLGPVHELPRPPKSGKRQDLSLVLVPVLLLLLGGVDTEICHHVWQIQALRFCMAIFEAVSFAGGHYVIGSWYKPSELAKRACLLTAAQNAGGMLAGIMQGAIYTTLNGSLGISGWRWLMIINSLMTYPIWIWGFLTFPGAPAQCNRWYLSEEEKKLAISRLPPHKPTPLDRGCSGRWGETGASGPSCSSSRSTPAWSGLDFPISLWTKWTGRYTIPEINYHSLGITAVTIASTCLFALWTDYTRSRWWMNVVMAVCSGVPCVMLLVPSLPVAAKYAAWYLAGMGFIGQAVNFAWANAVCRDDDQLRSVTLYAMVYGSNVTIAWFNLVFFPVTDAADFIKGYAAALATGLSSILDAPLRPNNLPGRPPVTPTNQRVTPPNRFATPDDRGDADDATPADQVPLPEPPFNALRAVRRYFLRGGQYAYEGLAGAGAFGSVYRLRKVGGGGGQQGSPEEEGAGRRVAAKLIRRFPDPMYASSPPLEEVEALESFAAAAHAVQMIASQTFGGADMCGLRQWVLLEYLEGGTFRDFEQRVKKRGNALPNRMLWSVFRCLMRIAMAMANSSEMKDGPVRLETAPDDVPHPQTVLYNTDMHTNNLMFGSYDYDENGTEHKLSPILKMIDLGSVERVDTSEDSEWNRISENLRFNGLLESVQSYGTRQPDPGLGYLARICARRAERTFHDRGWSLKDLDERIQRGFEQGPAYYASKMGIDDGSEDDDAVVAVVRELFLDAETSPGTSSGGDTDLDALPDPLPYPNDSDMSL</sequence>
<dbReference type="InterPro" id="IPR011701">
    <property type="entry name" value="MFS"/>
</dbReference>
<evidence type="ECO:0000256" key="1">
    <source>
        <dbReference type="ARBA" id="ARBA00004141"/>
    </source>
</evidence>
<accession>A0ABR1PTC7</accession>
<comment type="subcellular location">
    <subcellularLocation>
        <location evidence="1">Membrane</location>
        <topology evidence="1">Multi-pass membrane protein</topology>
    </subcellularLocation>
</comment>
<protein>
    <recommendedName>
        <fullName evidence="8">Protein kinase domain-containing protein</fullName>
    </recommendedName>
</protein>
<dbReference type="EMBL" id="JAQQWE010000010">
    <property type="protein sequence ID" value="KAK7937702.1"/>
    <property type="molecule type" value="Genomic_DNA"/>
</dbReference>
<keyword evidence="4 7" id="KW-1133">Transmembrane helix</keyword>
<dbReference type="Proteomes" id="UP001391051">
    <property type="component" value="Unassembled WGS sequence"/>
</dbReference>
<name>A0ABR1PTC7_9PEZI</name>
<dbReference type="GeneID" id="92083854"/>
<dbReference type="PANTHER" id="PTHR43791">
    <property type="entry name" value="PERMEASE-RELATED"/>
    <property type="match status" value="1"/>
</dbReference>
<dbReference type="InterPro" id="IPR011009">
    <property type="entry name" value="Kinase-like_dom_sf"/>
</dbReference>
<feature type="domain" description="Protein kinase" evidence="8">
    <location>
        <begin position="459"/>
        <end position="798"/>
    </location>
</feature>
<evidence type="ECO:0000313" key="9">
    <source>
        <dbReference type="EMBL" id="KAK7937702.1"/>
    </source>
</evidence>
<feature type="transmembrane region" description="Helical" evidence="7">
    <location>
        <begin position="282"/>
        <end position="303"/>
    </location>
</feature>
<keyword evidence="10" id="KW-1185">Reference proteome</keyword>
<dbReference type="Gene3D" id="1.10.510.10">
    <property type="entry name" value="Transferase(Phosphotransferase) domain 1"/>
    <property type="match status" value="1"/>
</dbReference>
<evidence type="ECO:0000256" key="2">
    <source>
        <dbReference type="ARBA" id="ARBA00022448"/>
    </source>
</evidence>
<evidence type="ECO:0000259" key="8">
    <source>
        <dbReference type="PROSITE" id="PS50011"/>
    </source>
</evidence>
<organism evidence="9 10">
    <name type="scientific">Apiospora aurea</name>
    <dbReference type="NCBI Taxonomy" id="335848"/>
    <lineage>
        <taxon>Eukaryota</taxon>
        <taxon>Fungi</taxon>
        <taxon>Dikarya</taxon>
        <taxon>Ascomycota</taxon>
        <taxon>Pezizomycotina</taxon>
        <taxon>Sordariomycetes</taxon>
        <taxon>Xylariomycetidae</taxon>
        <taxon>Amphisphaeriales</taxon>
        <taxon>Apiosporaceae</taxon>
        <taxon>Apiospora</taxon>
    </lineage>
</organism>
<feature type="transmembrane region" description="Helical" evidence="7">
    <location>
        <begin position="118"/>
        <end position="140"/>
    </location>
</feature>
<feature type="transmembrane region" description="Helical" evidence="7">
    <location>
        <begin position="315"/>
        <end position="334"/>
    </location>
</feature>
<feature type="region of interest" description="Disordered" evidence="6">
    <location>
        <begin position="767"/>
        <end position="798"/>
    </location>
</feature>
<dbReference type="InterPro" id="IPR000719">
    <property type="entry name" value="Prot_kinase_dom"/>
</dbReference>
<feature type="transmembrane region" description="Helical" evidence="7">
    <location>
        <begin position="152"/>
        <end position="174"/>
    </location>
</feature>